<evidence type="ECO:0000313" key="2">
    <source>
        <dbReference type="EMBL" id="ANT44724.1"/>
    </source>
</evidence>
<organism evidence="2 3">
    <name type="scientific">Staphylococcus phage vB_SscM-1</name>
    <dbReference type="NCBI Taxonomy" id="1868844"/>
    <lineage>
        <taxon>Viruses</taxon>
        <taxon>Duplodnaviria</taxon>
        <taxon>Heunggongvirae</taxon>
        <taxon>Uroviricota</taxon>
        <taxon>Caudoviricetes</taxon>
        <taxon>Herelleviridae</taxon>
        <taxon>Twortvirinae</taxon>
        <taxon>Sciuriunavirus</taxon>
        <taxon>Sciuriunavirus SscM1</taxon>
    </lineage>
</organism>
<dbReference type="Proteomes" id="UP000224459">
    <property type="component" value="Segment"/>
</dbReference>
<protein>
    <submittedName>
        <fullName evidence="2">Uncharacterized protein</fullName>
    </submittedName>
</protein>
<evidence type="ECO:0000313" key="3">
    <source>
        <dbReference type="Proteomes" id="UP000224459"/>
    </source>
</evidence>
<feature type="transmembrane region" description="Helical" evidence="1">
    <location>
        <begin position="154"/>
        <end position="173"/>
    </location>
</feature>
<name>A0A1X9I9I4_9CAUD</name>
<keyword evidence="1" id="KW-0812">Transmembrane</keyword>
<feature type="transmembrane region" description="Helical" evidence="1">
    <location>
        <begin position="45"/>
        <end position="63"/>
    </location>
</feature>
<keyword evidence="3" id="KW-1185">Reference proteome</keyword>
<keyword evidence="1" id="KW-1133">Transmembrane helix</keyword>
<accession>A0A1X9I9I4</accession>
<dbReference type="EMBL" id="KX171212">
    <property type="protein sequence ID" value="ANT44724.1"/>
    <property type="molecule type" value="Genomic_DNA"/>
</dbReference>
<feature type="transmembrane region" description="Helical" evidence="1">
    <location>
        <begin position="179"/>
        <end position="200"/>
    </location>
</feature>
<feature type="transmembrane region" description="Helical" evidence="1">
    <location>
        <begin position="122"/>
        <end position="142"/>
    </location>
</feature>
<sequence>MEFFKIILNLPELLSSLYAILMIVGYIPGLIALVKFKDLTGVGKYFWFFIVITVGISFHNLIVTEANTFQIYAVGINLLLGIICLVIHVFKSRDYSIVIRDFSIFLIFLILLSYLYLDKPHITQSVASASIILAYIGQITNYFKTKTSTGTSKWLFLIMGTGLLCLITSMVLTNTYPHIIATEVFNFILIMVCYLQANYYERGLDNERNPEVGKNS</sequence>
<feature type="transmembrane region" description="Helical" evidence="1">
    <location>
        <begin position="97"/>
        <end position="116"/>
    </location>
</feature>
<feature type="transmembrane region" description="Helical" evidence="1">
    <location>
        <begin position="13"/>
        <end position="33"/>
    </location>
</feature>
<gene>
    <name evidence="2" type="ORF">vB_SscM-1_061</name>
</gene>
<dbReference type="Gene3D" id="1.20.1280.290">
    <property type="match status" value="1"/>
</dbReference>
<evidence type="ECO:0000256" key="1">
    <source>
        <dbReference type="SAM" id="Phobius"/>
    </source>
</evidence>
<keyword evidence="1" id="KW-0472">Membrane</keyword>
<proteinExistence type="predicted"/>
<reference evidence="3" key="1">
    <citation type="submission" date="2016-04" db="EMBL/GenBank/DDBJ databases">
        <authorList>
            <person name="Gasior T."/>
        </authorList>
    </citation>
    <scope>NUCLEOTIDE SEQUENCE [LARGE SCALE GENOMIC DNA]</scope>
</reference>
<feature type="transmembrane region" description="Helical" evidence="1">
    <location>
        <begin position="69"/>
        <end position="90"/>
    </location>
</feature>